<accession>A0A2N3PMV9</accession>
<dbReference type="SUPFAM" id="SSF56784">
    <property type="entry name" value="HAD-like"/>
    <property type="match status" value="1"/>
</dbReference>
<reference evidence="5" key="1">
    <citation type="submission" date="2017-12" db="EMBL/GenBank/DDBJ databases">
        <title>Draft genome sequence of Telmatospirillum siberiense 26-4b1T, an acidotolerant peatland alphaproteobacterium potentially involved in sulfur cycling.</title>
        <authorList>
            <person name="Hausmann B."/>
            <person name="Pjevac P."/>
            <person name="Schreck K."/>
            <person name="Herbold C.W."/>
            <person name="Daims H."/>
            <person name="Wagner M."/>
            <person name="Pester M."/>
            <person name="Loy A."/>
        </authorList>
    </citation>
    <scope>NUCLEOTIDE SEQUENCE [LARGE SCALE GENOMIC DNA]</scope>
    <source>
        <strain evidence="5">26-4b1</strain>
    </source>
</reference>
<dbReference type="AlphaFoldDB" id="A0A2N3PMV9"/>
<dbReference type="Pfam" id="PF12710">
    <property type="entry name" value="HAD"/>
    <property type="match status" value="1"/>
</dbReference>
<keyword evidence="3" id="KW-0460">Magnesium</keyword>
<dbReference type="NCBIfam" id="TIGR01488">
    <property type="entry name" value="HAD-SF-IB"/>
    <property type="match status" value="1"/>
</dbReference>
<dbReference type="InterPro" id="IPR036412">
    <property type="entry name" value="HAD-like_sf"/>
</dbReference>
<keyword evidence="2 4" id="KW-0378">Hydrolase</keyword>
<gene>
    <name evidence="4" type="ORF">CWS72_25185</name>
</gene>
<dbReference type="PANTHER" id="PTHR43344:SF13">
    <property type="entry name" value="PHOSPHATASE RV3661-RELATED"/>
    <property type="match status" value="1"/>
</dbReference>
<dbReference type="InterPro" id="IPR006385">
    <property type="entry name" value="HAD_hydro_SerB1"/>
</dbReference>
<dbReference type="GO" id="GO:0046872">
    <property type="term" value="F:metal ion binding"/>
    <property type="evidence" value="ECO:0007669"/>
    <property type="project" value="UniProtKB-KW"/>
</dbReference>
<evidence type="ECO:0000256" key="1">
    <source>
        <dbReference type="ARBA" id="ARBA00022723"/>
    </source>
</evidence>
<evidence type="ECO:0000313" key="5">
    <source>
        <dbReference type="Proteomes" id="UP000233293"/>
    </source>
</evidence>
<dbReference type="CDD" id="cd02612">
    <property type="entry name" value="HAD_PGPPase"/>
    <property type="match status" value="1"/>
</dbReference>
<sequence>MAAIVAERAYAFFDVDNTLIDAVSMFSFQAYWYRKTGERDAQAAFDGEIAALRRQGAPREFINRRYYAHFAGREVVRVERCAEEWFGHLERSRPDLYHDAVIAELRGHQAAGREAVLVSGSFPALLARLASRLGVRHLLATSMEVEDGRYTGRIFDPQTIGAGKATAIGRFLERMQAPAGACYAYGDHSSDLPMLQAVGHPNVVRGDPALEAYAQTAGWRILAAR</sequence>
<dbReference type="Gene3D" id="1.20.1440.100">
    <property type="entry name" value="SG protein - dephosphorylation function"/>
    <property type="match status" value="1"/>
</dbReference>
<dbReference type="Gene3D" id="3.40.50.1000">
    <property type="entry name" value="HAD superfamily/HAD-like"/>
    <property type="match status" value="1"/>
</dbReference>
<dbReference type="GO" id="GO:0016787">
    <property type="term" value="F:hydrolase activity"/>
    <property type="evidence" value="ECO:0007669"/>
    <property type="project" value="UniProtKB-KW"/>
</dbReference>
<dbReference type="InterPro" id="IPR050582">
    <property type="entry name" value="HAD-like_SerB"/>
</dbReference>
<proteinExistence type="predicted"/>
<organism evidence="4 5">
    <name type="scientific">Telmatospirillum siberiense</name>
    <dbReference type="NCBI Taxonomy" id="382514"/>
    <lineage>
        <taxon>Bacteria</taxon>
        <taxon>Pseudomonadati</taxon>
        <taxon>Pseudomonadota</taxon>
        <taxon>Alphaproteobacteria</taxon>
        <taxon>Rhodospirillales</taxon>
        <taxon>Rhodospirillaceae</taxon>
        <taxon>Telmatospirillum</taxon>
    </lineage>
</organism>
<evidence type="ECO:0000256" key="3">
    <source>
        <dbReference type="ARBA" id="ARBA00022842"/>
    </source>
</evidence>
<dbReference type="Proteomes" id="UP000233293">
    <property type="component" value="Unassembled WGS sequence"/>
</dbReference>
<keyword evidence="5" id="KW-1185">Reference proteome</keyword>
<dbReference type="PANTHER" id="PTHR43344">
    <property type="entry name" value="PHOSPHOSERINE PHOSPHATASE"/>
    <property type="match status" value="1"/>
</dbReference>
<evidence type="ECO:0000256" key="2">
    <source>
        <dbReference type="ARBA" id="ARBA00022801"/>
    </source>
</evidence>
<dbReference type="NCBIfam" id="TIGR01490">
    <property type="entry name" value="HAD-SF-IB-hyp1"/>
    <property type="match status" value="1"/>
</dbReference>
<keyword evidence="1" id="KW-0479">Metal-binding</keyword>
<protein>
    <submittedName>
        <fullName evidence="4">HAD-IB family hydrolase</fullName>
    </submittedName>
</protein>
<dbReference type="EMBL" id="PIUM01000045">
    <property type="protein sequence ID" value="PKU21738.1"/>
    <property type="molecule type" value="Genomic_DNA"/>
</dbReference>
<name>A0A2N3PMV9_9PROT</name>
<evidence type="ECO:0000313" key="4">
    <source>
        <dbReference type="EMBL" id="PKU21738.1"/>
    </source>
</evidence>
<dbReference type="InterPro" id="IPR023214">
    <property type="entry name" value="HAD_sf"/>
</dbReference>
<comment type="caution">
    <text evidence="4">The sequence shown here is derived from an EMBL/GenBank/DDBJ whole genome shotgun (WGS) entry which is preliminary data.</text>
</comment>